<dbReference type="InterPro" id="IPR052179">
    <property type="entry name" value="DD-CPase-like"/>
</dbReference>
<dbReference type="Pfam" id="PF02557">
    <property type="entry name" value="VanY"/>
    <property type="match status" value="1"/>
</dbReference>
<dbReference type="PANTHER" id="PTHR34385">
    <property type="entry name" value="D-ALANYL-D-ALANINE CARBOXYPEPTIDASE"/>
    <property type="match status" value="1"/>
</dbReference>
<dbReference type="EMBL" id="JAGKSP010000018">
    <property type="protein sequence ID" value="MBP3966419.1"/>
    <property type="molecule type" value="Genomic_DNA"/>
</dbReference>
<comment type="caution">
    <text evidence="2">The sequence shown here is derived from an EMBL/GenBank/DDBJ whole genome shotgun (WGS) entry which is preliminary data.</text>
</comment>
<dbReference type="SUPFAM" id="SSF55166">
    <property type="entry name" value="Hedgehog/DD-peptidase"/>
    <property type="match status" value="1"/>
</dbReference>
<proteinExistence type="predicted"/>
<dbReference type="InterPro" id="IPR058193">
    <property type="entry name" value="VanY/YodJ_core_dom"/>
</dbReference>
<dbReference type="InterPro" id="IPR003709">
    <property type="entry name" value="VanY-like_core_dom"/>
</dbReference>
<gene>
    <name evidence="2" type="ORF">I8J30_27310</name>
</gene>
<dbReference type="Proteomes" id="UP000673394">
    <property type="component" value="Unassembled WGS sequence"/>
</dbReference>
<evidence type="ECO:0000313" key="3">
    <source>
        <dbReference type="Proteomes" id="UP000673394"/>
    </source>
</evidence>
<keyword evidence="3" id="KW-1185">Reference proteome</keyword>
<accession>A0ABS5CKL6</accession>
<protein>
    <submittedName>
        <fullName evidence="2">M15 family metallopeptidase</fullName>
    </submittedName>
</protein>
<dbReference type="InterPro" id="IPR009045">
    <property type="entry name" value="Zn_M74/Hedgehog-like"/>
</dbReference>
<evidence type="ECO:0000313" key="2">
    <source>
        <dbReference type="EMBL" id="MBP3966419.1"/>
    </source>
</evidence>
<evidence type="ECO:0000259" key="1">
    <source>
        <dbReference type="Pfam" id="PF02557"/>
    </source>
</evidence>
<dbReference type="CDD" id="cd14852">
    <property type="entry name" value="LD-carboxypeptidase"/>
    <property type="match status" value="1"/>
</dbReference>
<dbReference type="PANTHER" id="PTHR34385:SF1">
    <property type="entry name" value="PEPTIDOGLYCAN L-ALANYL-D-GLUTAMATE ENDOPEPTIDASE CWLK"/>
    <property type="match status" value="1"/>
</dbReference>
<name>A0ABS5CKL6_9BACL</name>
<reference evidence="2 3" key="1">
    <citation type="submission" date="2021-04" db="EMBL/GenBank/DDBJ databases">
        <title>Paenibacillus sp. DLE-14 whole genome sequence.</title>
        <authorList>
            <person name="Ham Y.J."/>
        </authorList>
    </citation>
    <scope>NUCLEOTIDE SEQUENCE [LARGE SCALE GENOMIC DNA]</scope>
    <source>
        <strain evidence="2 3">DLE-14</strain>
    </source>
</reference>
<sequence length="209" mass="23561">MRENAPSRTIKKKDGVVYVTNTDSPLVLVNKKRELESTYVPKDLVKANVGFSFSGDNPKQQLRQVAATALEKLFAGAKQDGIELKAVSGYRSYASQRSIFNNYAKKNGEEEANTFSAHPGQSEHQTGLAMDVSSASVKYDLDKSFGETKEGKWLKEHAADYGFIIRYELGKEDETGYMYEPWHIRYVGVFIAQEIKKKGETFEAYMAQF</sequence>
<dbReference type="Gene3D" id="3.30.1380.10">
    <property type="match status" value="1"/>
</dbReference>
<organism evidence="2 3">
    <name type="scientific">Paenibacillus lignilyticus</name>
    <dbReference type="NCBI Taxonomy" id="1172615"/>
    <lineage>
        <taxon>Bacteria</taxon>
        <taxon>Bacillati</taxon>
        <taxon>Bacillota</taxon>
        <taxon>Bacilli</taxon>
        <taxon>Bacillales</taxon>
        <taxon>Paenibacillaceae</taxon>
        <taxon>Paenibacillus</taxon>
    </lineage>
</organism>
<feature type="domain" description="D-alanyl-D-alanine carboxypeptidase-like core" evidence="1">
    <location>
        <begin position="60"/>
        <end position="188"/>
    </location>
</feature>